<evidence type="ECO:0000259" key="2">
    <source>
        <dbReference type="Pfam" id="PF18160"/>
    </source>
</evidence>
<proteinExistence type="predicted"/>
<dbReference type="Proteomes" id="UP000197717">
    <property type="component" value="Chromosome"/>
</dbReference>
<dbReference type="InterPro" id="IPR041115">
    <property type="entry name" value="SLATT_5"/>
</dbReference>
<feature type="transmembrane region" description="Helical" evidence="1">
    <location>
        <begin position="64"/>
        <end position="83"/>
    </location>
</feature>
<feature type="transmembrane region" description="Helical" evidence="1">
    <location>
        <begin position="31"/>
        <end position="52"/>
    </location>
</feature>
<organism evidence="3 4">
    <name type="scientific">Idiomarina piscisalsi</name>
    <dbReference type="NCBI Taxonomy" id="1096243"/>
    <lineage>
        <taxon>Bacteria</taxon>
        <taxon>Pseudomonadati</taxon>
        <taxon>Pseudomonadota</taxon>
        <taxon>Gammaproteobacteria</taxon>
        <taxon>Alteromonadales</taxon>
        <taxon>Idiomarinaceae</taxon>
        <taxon>Idiomarina</taxon>
    </lineage>
</organism>
<gene>
    <name evidence="3" type="ORF">CEW91_06850</name>
</gene>
<keyword evidence="1" id="KW-0472">Membrane</keyword>
<keyword evidence="1" id="KW-0812">Transmembrane</keyword>
<evidence type="ECO:0000313" key="4">
    <source>
        <dbReference type="Proteomes" id="UP000197717"/>
    </source>
</evidence>
<feature type="transmembrane region" description="Helical" evidence="1">
    <location>
        <begin position="165"/>
        <end position="190"/>
    </location>
</feature>
<dbReference type="Pfam" id="PF18160">
    <property type="entry name" value="SLATT_5"/>
    <property type="match status" value="1"/>
</dbReference>
<accession>A0ABM6LTH6</accession>
<sequence>MKDTFEEIYKRIDKTASCRFNASNRMRRHNILSLAIVIFFSLGLIFVSLVRALEINTSINGQSLDLMSIFFSITILVVSTALSKSDFGIRSEKFHDCGRELHSLLMKVKKNLDNTTLHTEQNYDDLQAMYERVLAKYDNHKPVDYYHVKAQWTDSFQKRWYRVPVALFHSFLEYFIYFILLIMEIVWLVYVFT</sequence>
<reference evidence="3 4" key="1">
    <citation type="submission" date="2017-06" db="EMBL/GenBank/DDBJ databases">
        <title>Complete genome sequence of Idiomarina piscisalsi strain 10PY1A isolated from soil of Soudi Arabia.</title>
        <authorList>
            <person name="Kim M.-C."/>
            <person name="Jung B.K."/>
            <person name="Budiyanto F."/>
            <person name="Nzila A."/>
            <person name="Shin J.-H."/>
        </authorList>
    </citation>
    <scope>NUCLEOTIDE SEQUENCE [LARGE SCALE GENOMIC DNA]</scope>
    <source>
        <strain evidence="3 4">10PY1A</strain>
    </source>
</reference>
<evidence type="ECO:0000256" key="1">
    <source>
        <dbReference type="SAM" id="Phobius"/>
    </source>
</evidence>
<name>A0ABM6LTH6_9GAMM</name>
<evidence type="ECO:0000313" key="3">
    <source>
        <dbReference type="EMBL" id="ASG65873.1"/>
    </source>
</evidence>
<feature type="domain" description="SMODS and SLOG-associating 2TM effector" evidence="2">
    <location>
        <begin position="1"/>
        <end position="186"/>
    </location>
</feature>
<protein>
    <recommendedName>
        <fullName evidence="2">SMODS and SLOG-associating 2TM effector domain-containing protein</fullName>
    </recommendedName>
</protein>
<dbReference type="NCBIfam" id="NF033631">
    <property type="entry name" value="SLATT_5"/>
    <property type="match status" value="1"/>
</dbReference>
<dbReference type="EMBL" id="CP022133">
    <property type="protein sequence ID" value="ASG65873.1"/>
    <property type="molecule type" value="Genomic_DNA"/>
</dbReference>
<keyword evidence="1" id="KW-1133">Transmembrane helix</keyword>
<keyword evidence="4" id="KW-1185">Reference proteome</keyword>